<name>A0A0K6H5Z1_9GAMM</name>
<feature type="domain" description="Thioredoxin" evidence="2">
    <location>
        <begin position="21"/>
        <end position="244"/>
    </location>
</feature>
<reference evidence="4" key="1">
    <citation type="submission" date="2015-08" db="EMBL/GenBank/DDBJ databases">
        <authorList>
            <person name="Varghese N."/>
        </authorList>
    </citation>
    <scope>NUCLEOTIDE SEQUENCE [LARGE SCALE GENOMIC DNA]</scope>
    <source>
        <strain evidence="4">DSM 27808</strain>
    </source>
</reference>
<dbReference type="Proteomes" id="UP000182598">
    <property type="component" value="Unassembled WGS sequence"/>
</dbReference>
<accession>A0A0K6H5Z1</accession>
<dbReference type="InterPro" id="IPR013766">
    <property type="entry name" value="Thioredoxin_domain"/>
</dbReference>
<dbReference type="Pfam" id="PF13462">
    <property type="entry name" value="Thioredoxin_4"/>
    <property type="match status" value="1"/>
</dbReference>
<dbReference type="CDD" id="cd03023">
    <property type="entry name" value="DsbA_Com1_like"/>
    <property type="match status" value="1"/>
</dbReference>
<keyword evidence="4" id="KW-1185">Reference proteome</keyword>
<dbReference type="PANTHER" id="PTHR35272">
    <property type="entry name" value="THIOL:DISULFIDE INTERCHANGE PROTEIN DSBC-RELATED"/>
    <property type="match status" value="1"/>
</dbReference>
<dbReference type="InterPro" id="IPR036249">
    <property type="entry name" value="Thioredoxin-like_sf"/>
</dbReference>
<keyword evidence="3" id="KW-0413">Isomerase</keyword>
<dbReference type="EMBL" id="CYHB01000003">
    <property type="protein sequence ID" value="CUA86131.1"/>
    <property type="molecule type" value="Genomic_DNA"/>
</dbReference>
<sequence length="249" mass="28008">MKFLVSVFLSITLSLSLALSVQAQQQNTDQSAQLQEIEQLLRQNPEVIPSVLDSLKSYIENKAAAQKRSAEHGAWLLENDDTHPWFGAKESALEIVVFTDYDCPYCKRLEPHLQKLVSEYEQLKVINIMTPLRQGEVEGGKLNPAGYALNVWQNQPKQFAEVHELLYAKSGLHTQRSLEQIARRTGTRSQLQSVNATPTILKRNYQVFRDFGLNGTPAMIIGGRIIPGYVEYADLEKVVVEALEQAPSN</sequence>
<evidence type="ECO:0000259" key="2">
    <source>
        <dbReference type="PROSITE" id="PS51352"/>
    </source>
</evidence>
<dbReference type="PROSITE" id="PS51352">
    <property type="entry name" value="THIOREDOXIN_2"/>
    <property type="match status" value="1"/>
</dbReference>
<dbReference type="PANTHER" id="PTHR35272:SF3">
    <property type="entry name" value="THIOL:DISULFIDE INTERCHANGE PROTEIN DSBC"/>
    <property type="match status" value="1"/>
</dbReference>
<gene>
    <name evidence="3" type="ORF">Ga0061064_1420</name>
</gene>
<organism evidence="3 4">
    <name type="scientific">Pseudidiomarina woesei</name>
    <dbReference type="NCBI Taxonomy" id="1381080"/>
    <lineage>
        <taxon>Bacteria</taxon>
        <taxon>Pseudomonadati</taxon>
        <taxon>Pseudomonadota</taxon>
        <taxon>Gammaproteobacteria</taxon>
        <taxon>Alteromonadales</taxon>
        <taxon>Idiomarinaceae</taxon>
        <taxon>Pseudidiomarina</taxon>
    </lineage>
</organism>
<dbReference type="InterPro" id="IPR012336">
    <property type="entry name" value="Thioredoxin-like_fold"/>
</dbReference>
<proteinExistence type="predicted"/>
<evidence type="ECO:0000256" key="1">
    <source>
        <dbReference type="SAM" id="SignalP"/>
    </source>
</evidence>
<dbReference type="OrthoDB" id="9780340at2"/>
<feature type="chain" id="PRO_5005504164" evidence="1">
    <location>
        <begin position="24"/>
        <end position="249"/>
    </location>
</feature>
<evidence type="ECO:0000313" key="4">
    <source>
        <dbReference type="Proteomes" id="UP000182598"/>
    </source>
</evidence>
<dbReference type="Gene3D" id="3.40.30.10">
    <property type="entry name" value="Glutaredoxin"/>
    <property type="match status" value="1"/>
</dbReference>
<dbReference type="InterPro" id="IPR051470">
    <property type="entry name" value="Thiol:disulfide_interchange"/>
</dbReference>
<dbReference type="AlphaFoldDB" id="A0A0K6H5Z1"/>
<protein>
    <submittedName>
        <fullName evidence="3">Protein-disulfide isomerase</fullName>
    </submittedName>
</protein>
<dbReference type="SUPFAM" id="SSF52833">
    <property type="entry name" value="Thioredoxin-like"/>
    <property type="match status" value="1"/>
</dbReference>
<keyword evidence="1" id="KW-0732">Signal</keyword>
<dbReference type="RefSeq" id="WP_055439077.1">
    <property type="nucleotide sequence ID" value="NZ_CYHB01000003.1"/>
</dbReference>
<dbReference type="GO" id="GO:0016853">
    <property type="term" value="F:isomerase activity"/>
    <property type="evidence" value="ECO:0007669"/>
    <property type="project" value="UniProtKB-KW"/>
</dbReference>
<feature type="signal peptide" evidence="1">
    <location>
        <begin position="1"/>
        <end position="23"/>
    </location>
</feature>
<evidence type="ECO:0000313" key="3">
    <source>
        <dbReference type="EMBL" id="CUA86131.1"/>
    </source>
</evidence>